<dbReference type="InterPro" id="IPR049382">
    <property type="entry name" value="FGGY_C_2"/>
</dbReference>
<dbReference type="InterPro" id="IPR050406">
    <property type="entry name" value="FGGY_Carb_Kinase"/>
</dbReference>
<dbReference type="Gene3D" id="3.30.420.40">
    <property type="match status" value="2"/>
</dbReference>
<evidence type="ECO:0000256" key="2">
    <source>
        <dbReference type="ARBA" id="ARBA00022679"/>
    </source>
</evidence>
<dbReference type="Pfam" id="PF00370">
    <property type="entry name" value="FGGY_N"/>
    <property type="match status" value="1"/>
</dbReference>
<proteinExistence type="inferred from homology"/>
<organism evidence="6 7">
    <name type="scientific">Roseateles saccharophilus</name>
    <name type="common">Pseudomonas saccharophila</name>
    <dbReference type="NCBI Taxonomy" id="304"/>
    <lineage>
        <taxon>Bacteria</taxon>
        <taxon>Pseudomonadati</taxon>
        <taxon>Pseudomonadota</taxon>
        <taxon>Betaproteobacteria</taxon>
        <taxon>Burkholderiales</taxon>
        <taxon>Sphaerotilaceae</taxon>
        <taxon>Roseateles</taxon>
    </lineage>
</organism>
<feature type="domain" description="Carbohydrate kinase FGGY N-terminal" evidence="4">
    <location>
        <begin position="9"/>
        <end position="242"/>
    </location>
</feature>
<evidence type="ECO:0000259" key="4">
    <source>
        <dbReference type="Pfam" id="PF00370"/>
    </source>
</evidence>
<dbReference type="InterPro" id="IPR018484">
    <property type="entry name" value="FGGY_N"/>
</dbReference>
<evidence type="ECO:0000313" key="7">
    <source>
        <dbReference type="Proteomes" id="UP001180453"/>
    </source>
</evidence>
<dbReference type="EMBL" id="JAVDXU010000001">
    <property type="protein sequence ID" value="MDR7268954.1"/>
    <property type="molecule type" value="Genomic_DNA"/>
</dbReference>
<keyword evidence="7" id="KW-1185">Reference proteome</keyword>
<dbReference type="SUPFAM" id="SSF53067">
    <property type="entry name" value="Actin-like ATPase domain"/>
    <property type="match status" value="2"/>
</dbReference>
<dbReference type="PANTHER" id="PTHR43095:SF5">
    <property type="entry name" value="XYLULOSE KINASE"/>
    <property type="match status" value="1"/>
</dbReference>
<dbReference type="GO" id="GO:0016301">
    <property type="term" value="F:kinase activity"/>
    <property type="evidence" value="ECO:0007669"/>
    <property type="project" value="UniProtKB-KW"/>
</dbReference>
<evidence type="ECO:0000256" key="1">
    <source>
        <dbReference type="ARBA" id="ARBA00009156"/>
    </source>
</evidence>
<comment type="similarity">
    <text evidence="1">Belongs to the FGGY kinase family.</text>
</comment>
<comment type="caution">
    <text evidence="6">The sequence shown here is derived from an EMBL/GenBank/DDBJ whole genome shotgun (WGS) entry which is preliminary data.</text>
</comment>
<dbReference type="InterPro" id="IPR043129">
    <property type="entry name" value="ATPase_NBD"/>
</dbReference>
<keyword evidence="2" id="KW-0808">Transferase</keyword>
<evidence type="ECO:0000256" key="3">
    <source>
        <dbReference type="ARBA" id="ARBA00022777"/>
    </source>
</evidence>
<dbReference type="PANTHER" id="PTHR43095">
    <property type="entry name" value="SUGAR KINASE"/>
    <property type="match status" value="1"/>
</dbReference>
<gene>
    <name evidence="6" type="ORF">J2X20_001583</name>
</gene>
<keyword evidence="3 6" id="KW-0418">Kinase</keyword>
<feature type="domain" description="Carbohydrate kinase FGGY C-terminal" evidence="5">
    <location>
        <begin position="252"/>
        <end position="428"/>
    </location>
</feature>
<reference evidence="6 7" key="1">
    <citation type="submission" date="2023-07" db="EMBL/GenBank/DDBJ databases">
        <title>Sorghum-associated microbial communities from plants grown in Nebraska, USA.</title>
        <authorList>
            <person name="Schachtman D."/>
        </authorList>
    </citation>
    <scope>NUCLEOTIDE SEQUENCE [LARGE SCALE GENOMIC DNA]</scope>
    <source>
        <strain evidence="6 7">BE314</strain>
    </source>
</reference>
<evidence type="ECO:0000259" key="5">
    <source>
        <dbReference type="Pfam" id="PF21546"/>
    </source>
</evidence>
<dbReference type="CDD" id="cd07772">
    <property type="entry name" value="ASKHA_NBD_FGGY_NaCK-like"/>
    <property type="match status" value="1"/>
</dbReference>
<evidence type="ECO:0000313" key="6">
    <source>
        <dbReference type="EMBL" id="MDR7268954.1"/>
    </source>
</evidence>
<name>A0ABU1YJD1_ROSSA</name>
<protein>
    <submittedName>
        <fullName evidence="6">Sugar (Pentulose or hexulose) kinase</fullName>
    </submittedName>
</protein>
<dbReference type="Pfam" id="PF21546">
    <property type="entry name" value="FGGY_C_2"/>
    <property type="match status" value="1"/>
</dbReference>
<accession>A0ABU1YJD1</accession>
<sequence length="460" mass="49012">MSAASPGTVVLDIGKTNAKLTLIDAAGKTLAERRTPNTVRRDGPYPHHDTDRLWSWMLGELRGLSALAQIRAIVPVTHGATAALVDNAGLVLPVLDYEHVPGDATDAARYESLRPSFEESGSPQLPAGLNLGRQLDWLQARFPAEVARATHVLMYPQYWAWRFCGVAASEVTSLGCHTDLWRPRVARWSSLVERLGWEPLFPPRRDAWARLGKLRPELAADTGLPADCEIVCGIHDSNASLLRHLLTLQQSGPCTVLSTGTWVIAAALGSATRPLVEAQDMLANCDVFGDAVPCMRFMGGREFGAIAGARPAAFGQAEVEKLIAQRSLALPCFAETGGPLAGQAGRIAGPAPATPAEQAALATLYVVLMTDHCLNALGAEGRVVVEGAFTANPWFGPLLAGLREGRDVSVSDDSSGTTCGAWLLDAWGTAPEPAGEPVAALNPMGWRAYRDAWRTQAGAH</sequence>
<dbReference type="Proteomes" id="UP001180453">
    <property type="component" value="Unassembled WGS sequence"/>
</dbReference>
<dbReference type="RefSeq" id="WP_310263185.1">
    <property type="nucleotide sequence ID" value="NZ_JAVDXU010000001.1"/>
</dbReference>